<dbReference type="HOGENOM" id="CLU_041308_0_0_1"/>
<evidence type="ECO:0008006" key="3">
    <source>
        <dbReference type="Google" id="ProtNLM"/>
    </source>
</evidence>
<dbReference type="Proteomes" id="UP000027222">
    <property type="component" value="Unassembled WGS sequence"/>
</dbReference>
<dbReference type="OrthoDB" id="3256662at2759"/>
<gene>
    <name evidence="1" type="ORF">GALMADRAFT_154273</name>
</gene>
<proteinExistence type="predicted"/>
<evidence type="ECO:0000313" key="2">
    <source>
        <dbReference type="Proteomes" id="UP000027222"/>
    </source>
</evidence>
<accession>A0A067TAG7</accession>
<organism evidence="1 2">
    <name type="scientific">Galerina marginata (strain CBS 339.88)</name>
    <dbReference type="NCBI Taxonomy" id="685588"/>
    <lineage>
        <taxon>Eukaryota</taxon>
        <taxon>Fungi</taxon>
        <taxon>Dikarya</taxon>
        <taxon>Basidiomycota</taxon>
        <taxon>Agaricomycotina</taxon>
        <taxon>Agaricomycetes</taxon>
        <taxon>Agaricomycetidae</taxon>
        <taxon>Agaricales</taxon>
        <taxon>Agaricineae</taxon>
        <taxon>Strophariaceae</taxon>
        <taxon>Galerina</taxon>
    </lineage>
</organism>
<dbReference type="AlphaFoldDB" id="A0A067TAG7"/>
<keyword evidence="2" id="KW-1185">Reference proteome</keyword>
<dbReference type="EMBL" id="KL142373">
    <property type="protein sequence ID" value="KDR79357.1"/>
    <property type="molecule type" value="Genomic_DNA"/>
</dbReference>
<dbReference type="InterPro" id="IPR032675">
    <property type="entry name" value="LRR_dom_sf"/>
</dbReference>
<reference evidence="2" key="1">
    <citation type="journal article" date="2014" name="Proc. Natl. Acad. Sci. U.S.A.">
        <title>Extensive sampling of basidiomycete genomes demonstrates inadequacy of the white-rot/brown-rot paradigm for wood decay fungi.</title>
        <authorList>
            <person name="Riley R."/>
            <person name="Salamov A.A."/>
            <person name="Brown D.W."/>
            <person name="Nagy L.G."/>
            <person name="Floudas D."/>
            <person name="Held B.W."/>
            <person name="Levasseur A."/>
            <person name="Lombard V."/>
            <person name="Morin E."/>
            <person name="Otillar R."/>
            <person name="Lindquist E.A."/>
            <person name="Sun H."/>
            <person name="LaButti K.M."/>
            <person name="Schmutz J."/>
            <person name="Jabbour D."/>
            <person name="Luo H."/>
            <person name="Baker S.E."/>
            <person name="Pisabarro A.G."/>
            <person name="Walton J.D."/>
            <person name="Blanchette R.A."/>
            <person name="Henrissat B."/>
            <person name="Martin F."/>
            <person name="Cullen D."/>
            <person name="Hibbett D.S."/>
            <person name="Grigoriev I.V."/>
        </authorList>
    </citation>
    <scope>NUCLEOTIDE SEQUENCE [LARGE SCALE GENOMIC DNA]</scope>
    <source>
        <strain evidence="2">CBS 339.88</strain>
    </source>
</reference>
<dbReference type="Gene3D" id="3.80.10.10">
    <property type="entry name" value="Ribonuclease Inhibitor"/>
    <property type="match status" value="1"/>
</dbReference>
<protein>
    <recommendedName>
        <fullName evidence="3">F-box domain-containing protein</fullName>
    </recommendedName>
</protein>
<evidence type="ECO:0000313" key="1">
    <source>
        <dbReference type="EMBL" id="KDR79357.1"/>
    </source>
</evidence>
<dbReference type="SUPFAM" id="SSF52047">
    <property type="entry name" value="RNI-like"/>
    <property type="match status" value="1"/>
</dbReference>
<sequence length="518" mass="59567">MLVQATAAIRRSGTTTLSNIPNEIYFHILGNLKPANLERWQWHDRATKQLMLNLATICRLFSVIVQPWLFETLRFDAKEEDLDIPIGSRIESHVSFCRSILDGDQNARALAKHVKKCVFHSFSMRDVESQWCFEGILSLYSAAIRRMPSLQELSFIKTPLTKDLVKAIISLRQLTGLKLEECLLAEDVKDTAVQKLSSLKLKQIDGGFGDPNFVNSMPMKDLVWALKPLSCINILSTLHIGATNHPMMIQLLVDSKKNLPLESLEVRGLTMSELQPLFRLCPRIPFLKSLRIIDDPWFPEAYRHVDIPKDALPALEDLEIPLELCRSLIPGRPIVSLKTSGYMPEEWPHIESLWSSSRPVSTLQLSFSSFSRIRLWEKFPDVRTLRIRFAQLDIVMSTVPPLTRVDFLIDKTVQKVIDTWPAYPPLYSLVLDFFSWSESLNLAEQHDWISRIISPCIPSLRHCQVSRYIEWFYSESNASWKPTIIPSEEQAVLKLLRTTKVTHVDYRDCFQKFLASSY</sequence>
<name>A0A067TAG7_GALM3</name>